<protein>
    <submittedName>
        <fullName evidence="2">Uncharacterized protein</fullName>
    </submittedName>
</protein>
<name>A0AAD9LGR3_9STRA</name>
<evidence type="ECO:0000313" key="2">
    <source>
        <dbReference type="EMBL" id="KAK1935766.1"/>
    </source>
</evidence>
<gene>
    <name evidence="2" type="ORF">P3T76_010461</name>
</gene>
<evidence type="ECO:0000313" key="3">
    <source>
        <dbReference type="Proteomes" id="UP001259832"/>
    </source>
</evidence>
<sequence>MNNKNVSHPALYLRTEYIVFTALPRFSLRSTRRNAVSRDLFIFAFAIPSYLHLLAKNAD</sequence>
<reference evidence="2" key="1">
    <citation type="submission" date="2023-08" db="EMBL/GenBank/DDBJ databases">
        <title>Reference Genome Resource for the Citrus Pathogen Phytophthora citrophthora.</title>
        <authorList>
            <person name="Moller H."/>
            <person name="Coetzee B."/>
            <person name="Rose L.J."/>
            <person name="Van Niekerk J.M."/>
        </authorList>
    </citation>
    <scope>NUCLEOTIDE SEQUENCE</scope>
    <source>
        <strain evidence="2">STE-U-9442</strain>
    </source>
</reference>
<dbReference type="EMBL" id="JASMQC010000022">
    <property type="protein sequence ID" value="KAK1935766.1"/>
    <property type="molecule type" value="Genomic_DNA"/>
</dbReference>
<keyword evidence="1" id="KW-1133">Transmembrane helix</keyword>
<organism evidence="2 3">
    <name type="scientific">Phytophthora citrophthora</name>
    <dbReference type="NCBI Taxonomy" id="4793"/>
    <lineage>
        <taxon>Eukaryota</taxon>
        <taxon>Sar</taxon>
        <taxon>Stramenopiles</taxon>
        <taxon>Oomycota</taxon>
        <taxon>Peronosporomycetes</taxon>
        <taxon>Peronosporales</taxon>
        <taxon>Peronosporaceae</taxon>
        <taxon>Phytophthora</taxon>
    </lineage>
</organism>
<accession>A0AAD9LGR3</accession>
<evidence type="ECO:0000256" key="1">
    <source>
        <dbReference type="SAM" id="Phobius"/>
    </source>
</evidence>
<comment type="caution">
    <text evidence="2">The sequence shown here is derived from an EMBL/GenBank/DDBJ whole genome shotgun (WGS) entry which is preliminary data.</text>
</comment>
<keyword evidence="1" id="KW-0812">Transmembrane</keyword>
<dbReference type="AlphaFoldDB" id="A0AAD9LGR3"/>
<dbReference type="Proteomes" id="UP001259832">
    <property type="component" value="Unassembled WGS sequence"/>
</dbReference>
<feature type="transmembrane region" description="Helical" evidence="1">
    <location>
        <begin position="35"/>
        <end position="55"/>
    </location>
</feature>
<keyword evidence="1" id="KW-0472">Membrane</keyword>
<keyword evidence="3" id="KW-1185">Reference proteome</keyword>
<proteinExistence type="predicted"/>